<accession>A0AAW2C2A1</accession>
<gene>
    <name evidence="1" type="ORF">SO802_027048</name>
</gene>
<protein>
    <recommendedName>
        <fullName evidence="3">Reverse transcriptase zinc-binding domain-containing protein</fullName>
    </recommendedName>
</protein>
<dbReference type="Proteomes" id="UP001459277">
    <property type="component" value="Unassembled WGS sequence"/>
</dbReference>
<comment type="caution">
    <text evidence="1">The sequence shown here is derived from an EMBL/GenBank/DDBJ whole genome shotgun (WGS) entry which is preliminary data.</text>
</comment>
<organism evidence="1 2">
    <name type="scientific">Lithocarpus litseifolius</name>
    <dbReference type="NCBI Taxonomy" id="425828"/>
    <lineage>
        <taxon>Eukaryota</taxon>
        <taxon>Viridiplantae</taxon>
        <taxon>Streptophyta</taxon>
        <taxon>Embryophyta</taxon>
        <taxon>Tracheophyta</taxon>
        <taxon>Spermatophyta</taxon>
        <taxon>Magnoliopsida</taxon>
        <taxon>eudicotyledons</taxon>
        <taxon>Gunneridae</taxon>
        <taxon>Pentapetalae</taxon>
        <taxon>rosids</taxon>
        <taxon>fabids</taxon>
        <taxon>Fagales</taxon>
        <taxon>Fagaceae</taxon>
        <taxon>Lithocarpus</taxon>
    </lineage>
</organism>
<keyword evidence="2" id="KW-1185">Reference proteome</keyword>
<reference evidence="1 2" key="1">
    <citation type="submission" date="2024-01" db="EMBL/GenBank/DDBJ databases">
        <title>A telomere-to-telomere, gap-free genome of sweet tea (Lithocarpus litseifolius).</title>
        <authorList>
            <person name="Zhou J."/>
        </authorList>
    </citation>
    <scope>NUCLEOTIDE SEQUENCE [LARGE SCALE GENOMIC DNA]</scope>
    <source>
        <strain evidence="1">Zhou-2022a</strain>
        <tissue evidence="1">Leaf</tissue>
    </source>
</reference>
<evidence type="ECO:0000313" key="1">
    <source>
        <dbReference type="EMBL" id="KAK9992063.1"/>
    </source>
</evidence>
<proteinExistence type="predicted"/>
<name>A0AAW2C2A1_9ROSI</name>
<evidence type="ECO:0008006" key="3">
    <source>
        <dbReference type="Google" id="ProtNLM"/>
    </source>
</evidence>
<dbReference type="AlphaFoldDB" id="A0AAW2C2A1"/>
<dbReference type="EMBL" id="JAZDWU010000009">
    <property type="protein sequence ID" value="KAK9992063.1"/>
    <property type="molecule type" value="Genomic_DNA"/>
</dbReference>
<sequence length="69" mass="7510">MVVETARCCFCQKEAELVLHVLWSCGAAQDVWAGSLAGHRSHGEAFIRGMEPVLGYLLADMALEEHGHA</sequence>
<evidence type="ECO:0000313" key="2">
    <source>
        <dbReference type="Proteomes" id="UP001459277"/>
    </source>
</evidence>